<dbReference type="EMBL" id="MFDD01000011">
    <property type="protein sequence ID" value="OGE40400.1"/>
    <property type="molecule type" value="Genomic_DNA"/>
</dbReference>
<gene>
    <name evidence="1" type="ORF">A3D25_00040</name>
</gene>
<accession>A0A1F5KHV4</accession>
<name>A0A1F5KHV4_9BACT</name>
<comment type="caution">
    <text evidence="1">The sequence shown here is derived from an EMBL/GenBank/DDBJ whole genome shotgun (WGS) entry which is preliminary data.</text>
</comment>
<proteinExistence type="predicted"/>
<dbReference type="AlphaFoldDB" id="A0A1F5KHV4"/>
<organism evidence="1 2">
    <name type="scientific">Candidatus Daviesbacteria bacterium RIFCSPHIGHO2_02_FULL_43_12</name>
    <dbReference type="NCBI Taxonomy" id="1797776"/>
    <lineage>
        <taxon>Bacteria</taxon>
        <taxon>Candidatus Daviesiibacteriota</taxon>
    </lineage>
</organism>
<protein>
    <submittedName>
        <fullName evidence="1">Uncharacterized protein</fullName>
    </submittedName>
</protein>
<evidence type="ECO:0000313" key="1">
    <source>
        <dbReference type="EMBL" id="OGE40400.1"/>
    </source>
</evidence>
<reference evidence="1 2" key="1">
    <citation type="journal article" date="2016" name="Nat. Commun.">
        <title>Thousands of microbial genomes shed light on interconnected biogeochemical processes in an aquifer system.</title>
        <authorList>
            <person name="Anantharaman K."/>
            <person name="Brown C.T."/>
            <person name="Hug L.A."/>
            <person name="Sharon I."/>
            <person name="Castelle C.J."/>
            <person name="Probst A.J."/>
            <person name="Thomas B.C."/>
            <person name="Singh A."/>
            <person name="Wilkins M.J."/>
            <person name="Karaoz U."/>
            <person name="Brodie E.L."/>
            <person name="Williams K.H."/>
            <person name="Hubbard S.S."/>
            <person name="Banfield J.F."/>
        </authorList>
    </citation>
    <scope>NUCLEOTIDE SEQUENCE [LARGE SCALE GENOMIC DNA]</scope>
</reference>
<dbReference type="Proteomes" id="UP000177328">
    <property type="component" value="Unassembled WGS sequence"/>
</dbReference>
<sequence>MEIRKRFVSSWRPNQELESQLIAGAVFRERLPYQSPPASFTSSIIDEYRRDLGRRTIADKLRRERGAWIGVGLDRYALLFQADPVIGKSRFVELSKFDLPSAAIASAEHSHGDAAPLSRTDWTTFLQEANLSNGLVTPYVRYSLFKSDKTPESISAKGIKRAVRQQFIQARTLTATARERLASMRESLRLKTRKKEPFEQALWGLASQVSPGIELLPYIDEVILTKLMADHFNVLVYRSKAPGIYARLDDMVVHNLVTAFSGDLETIYAAAKAA</sequence>
<evidence type="ECO:0000313" key="2">
    <source>
        <dbReference type="Proteomes" id="UP000177328"/>
    </source>
</evidence>